<protein>
    <submittedName>
        <fullName evidence="3">Glycosyltransferase</fullName>
    </submittedName>
</protein>
<evidence type="ECO:0000259" key="1">
    <source>
        <dbReference type="Pfam" id="PF00534"/>
    </source>
</evidence>
<dbReference type="PANTHER" id="PTHR12526">
    <property type="entry name" value="GLYCOSYLTRANSFERASE"/>
    <property type="match status" value="1"/>
</dbReference>
<proteinExistence type="predicted"/>
<dbReference type="AlphaFoldDB" id="A0A0R2BF07"/>
<name>A0A0R2BF07_9LACO</name>
<gene>
    <name evidence="3" type="ORF">FC84_GL001195</name>
</gene>
<dbReference type="InterPro" id="IPR028098">
    <property type="entry name" value="Glyco_trans_4-like_N"/>
</dbReference>
<feature type="domain" description="Glycosyltransferase subfamily 4-like N-terminal" evidence="2">
    <location>
        <begin position="13"/>
        <end position="186"/>
    </location>
</feature>
<evidence type="ECO:0000313" key="3">
    <source>
        <dbReference type="EMBL" id="KRM78173.1"/>
    </source>
</evidence>
<dbReference type="Gene3D" id="3.40.50.2000">
    <property type="entry name" value="Glycogen Phosphorylase B"/>
    <property type="match status" value="2"/>
</dbReference>
<evidence type="ECO:0000259" key="2">
    <source>
        <dbReference type="Pfam" id="PF13439"/>
    </source>
</evidence>
<evidence type="ECO:0000313" key="4">
    <source>
        <dbReference type="Proteomes" id="UP000051813"/>
    </source>
</evidence>
<accession>A0A0R2BF07</accession>
<dbReference type="PATRIC" id="fig|1423738.3.peg.1211"/>
<comment type="caution">
    <text evidence="3">The sequence shown here is derived from an EMBL/GenBank/DDBJ whole genome shotgun (WGS) entry which is preliminary data.</text>
</comment>
<keyword evidence="3" id="KW-0808">Transferase</keyword>
<sequence>MKIAIISPQYGFGGSNIVAATVGKELEKKDSVIYIAYEKDKSSEIYPIKNYYYVGIKHSKISLACQKTLKGISYILRGSFNPEKYVAQEIHKINNLIKNNKIDVVVLNSYQSVSLFAKSLKRNNPNLKILSWLHESVDYCKNVTRNYRKYFIESLKCSDKIICLSKESVQYYHQYSETQLIYNPISLPEHGISSLKNPVISFTARLNVQVKGLDYLCQVAQQLPDPWKIHVAGQGTEKEIDALNNLIIKYQVEDKIVFVGPKIGRELIKHYQNSSIFISTSRTEALPLVMIEALSFGLPIVSFNHSGAQEILSNGNYGKLVAVGNIDKMSQEINTLINSFEQRLFFQKKSLQRFSDFKTPHIMDIWEKVLQETISQGRPDYIE</sequence>
<organism evidence="3 4">
    <name type="scientific">Lapidilactobacillus dextrinicus DSM 20335</name>
    <dbReference type="NCBI Taxonomy" id="1423738"/>
    <lineage>
        <taxon>Bacteria</taxon>
        <taxon>Bacillati</taxon>
        <taxon>Bacillota</taxon>
        <taxon>Bacilli</taxon>
        <taxon>Lactobacillales</taxon>
        <taxon>Lactobacillaceae</taxon>
        <taxon>Lapidilactobacillus</taxon>
    </lineage>
</organism>
<dbReference type="Pfam" id="PF13439">
    <property type="entry name" value="Glyco_transf_4"/>
    <property type="match status" value="1"/>
</dbReference>
<dbReference type="RefSeq" id="WP_057757708.1">
    <property type="nucleotide sequence ID" value="NZ_AYYK01000025.1"/>
</dbReference>
<dbReference type="EMBL" id="AYYK01000025">
    <property type="protein sequence ID" value="KRM78173.1"/>
    <property type="molecule type" value="Genomic_DNA"/>
</dbReference>
<dbReference type="InterPro" id="IPR001296">
    <property type="entry name" value="Glyco_trans_1"/>
</dbReference>
<keyword evidence="4" id="KW-1185">Reference proteome</keyword>
<dbReference type="SUPFAM" id="SSF53756">
    <property type="entry name" value="UDP-Glycosyltransferase/glycogen phosphorylase"/>
    <property type="match status" value="1"/>
</dbReference>
<dbReference type="GO" id="GO:0016757">
    <property type="term" value="F:glycosyltransferase activity"/>
    <property type="evidence" value="ECO:0007669"/>
    <property type="project" value="InterPro"/>
</dbReference>
<dbReference type="STRING" id="1423738.FC84_GL001195"/>
<dbReference type="Proteomes" id="UP000051813">
    <property type="component" value="Unassembled WGS sequence"/>
</dbReference>
<feature type="domain" description="Glycosyl transferase family 1" evidence="1">
    <location>
        <begin position="196"/>
        <end position="344"/>
    </location>
</feature>
<dbReference type="OrthoDB" id="9787617at2"/>
<dbReference type="Pfam" id="PF00534">
    <property type="entry name" value="Glycos_transf_1"/>
    <property type="match status" value="1"/>
</dbReference>
<dbReference type="PANTHER" id="PTHR12526:SF630">
    <property type="entry name" value="GLYCOSYLTRANSFERASE"/>
    <property type="match status" value="1"/>
</dbReference>
<reference evidence="3 4" key="1">
    <citation type="journal article" date="2015" name="Genome Announc.">
        <title>Expanding the biotechnology potential of lactobacilli through comparative genomics of 213 strains and associated genera.</title>
        <authorList>
            <person name="Sun Z."/>
            <person name="Harris H.M."/>
            <person name="McCann A."/>
            <person name="Guo C."/>
            <person name="Argimon S."/>
            <person name="Zhang W."/>
            <person name="Yang X."/>
            <person name="Jeffery I.B."/>
            <person name="Cooney J.C."/>
            <person name="Kagawa T.F."/>
            <person name="Liu W."/>
            <person name="Song Y."/>
            <person name="Salvetti E."/>
            <person name="Wrobel A."/>
            <person name="Rasinkangas P."/>
            <person name="Parkhill J."/>
            <person name="Rea M.C."/>
            <person name="O'Sullivan O."/>
            <person name="Ritari J."/>
            <person name="Douillard F.P."/>
            <person name="Paul Ross R."/>
            <person name="Yang R."/>
            <person name="Briner A.E."/>
            <person name="Felis G.E."/>
            <person name="de Vos W.M."/>
            <person name="Barrangou R."/>
            <person name="Klaenhammer T.R."/>
            <person name="Caufield P.W."/>
            <person name="Cui Y."/>
            <person name="Zhang H."/>
            <person name="O'Toole P.W."/>
        </authorList>
    </citation>
    <scope>NUCLEOTIDE SEQUENCE [LARGE SCALE GENOMIC DNA]</scope>
    <source>
        <strain evidence="3 4">DSM 20335</strain>
    </source>
</reference>